<evidence type="ECO:0000256" key="4">
    <source>
        <dbReference type="ARBA" id="ARBA00022989"/>
    </source>
</evidence>
<evidence type="ECO:0000256" key="6">
    <source>
        <dbReference type="ARBA" id="ARBA00023136"/>
    </source>
</evidence>
<dbReference type="GO" id="GO:0005886">
    <property type="term" value="C:plasma membrane"/>
    <property type="evidence" value="ECO:0007669"/>
    <property type="project" value="UniProtKB-SubCell"/>
</dbReference>
<comment type="caution">
    <text evidence="11">The sequence shown here is derived from an EMBL/GenBank/DDBJ whole genome shotgun (WGS) entry which is preliminary data.</text>
</comment>
<evidence type="ECO:0000256" key="9">
    <source>
        <dbReference type="SAM" id="Phobius"/>
    </source>
</evidence>
<dbReference type="CDD" id="cd00637">
    <property type="entry name" value="7tm_classA_rhodopsin-like"/>
    <property type="match status" value="1"/>
</dbReference>
<dbReference type="GO" id="GO:0004930">
    <property type="term" value="F:G protein-coupled receptor activity"/>
    <property type="evidence" value="ECO:0007669"/>
    <property type="project" value="UniProtKB-KW"/>
</dbReference>
<feature type="transmembrane region" description="Helical" evidence="9">
    <location>
        <begin position="244"/>
        <end position="268"/>
    </location>
</feature>
<evidence type="ECO:0000256" key="2">
    <source>
        <dbReference type="ARBA" id="ARBA00022475"/>
    </source>
</evidence>
<evidence type="ECO:0000259" key="10">
    <source>
        <dbReference type="PROSITE" id="PS50262"/>
    </source>
</evidence>
<keyword evidence="2" id="KW-1003">Cell membrane</keyword>
<dbReference type="InterPro" id="IPR000276">
    <property type="entry name" value="GPCR_Rhodpsn"/>
</dbReference>
<feature type="transmembrane region" description="Helical" evidence="9">
    <location>
        <begin position="151"/>
        <end position="176"/>
    </location>
</feature>
<keyword evidence="4 9" id="KW-1133">Transmembrane helix</keyword>
<dbReference type="Proteomes" id="UP000835052">
    <property type="component" value="Unassembled WGS sequence"/>
</dbReference>
<sequence length="355" mass="40179">MDVPAIFQDCTDRYNEADRIFSHCDIKGDACAMLQRYHVAQSLQLWMLAIVPLLFSSASLLLNVYSLDAYIRIYRRSDEMGKQRYILAISRAVASITSVISLFLSLSLFIFFEQMSFFAFIGTYVAMTGSLYLAVAHPFHHRSLVTLRRCYIFLMLVWSLSIINAAILGVLEATLFFPFNSPINCSYQDCELPVMIYIVISLTFSFFINCLLLLLTIFALLKRSREAIKRGDKNSQNGSAVSKLAWSLGTLTFMGISEVIISLFLTIYTGRIKEYEKTFTVCTLLNGSDDLVVVTSISSFLTVLWVTSVLADPILSILFDQQLSRHVQRQIKWLHNTIFVGHAVLTPTLATDQKI</sequence>
<dbReference type="SUPFAM" id="SSF81321">
    <property type="entry name" value="Family A G protein-coupled receptor-like"/>
    <property type="match status" value="1"/>
</dbReference>
<name>A0A8S1GZC8_9PELO</name>
<feature type="transmembrane region" description="Helical" evidence="9">
    <location>
        <begin position="43"/>
        <end position="65"/>
    </location>
</feature>
<keyword evidence="8" id="KW-0807">Transducer</keyword>
<evidence type="ECO:0000313" key="12">
    <source>
        <dbReference type="Proteomes" id="UP000835052"/>
    </source>
</evidence>
<keyword evidence="3 9" id="KW-0812">Transmembrane</keyword>
<dbReference type="Pfam" id="PF00001">
    <property type="entry name" value="7tm_1"/>
    <property type="match status" value="1"/>
</dbReference>
<dbReference type="InterPro" id="IPR017452">
    <property type="entry name" value="GPCR_Rhodpsn_7TM"/>
</dbReference>
<dbReference type="PANTHER" id="PTHR37441">
    <property type="entry name" value="PROTEIN CBG16518"/>
    <property type="match status" value="1"/>
</dbReference>
<dbReference type="OrthoDB" id="5969463at2759"/>
<dbReference type="Gene3D" id="1.20.1070.10">
    <property type="entry name" value="Rhodopsin 7-helix transmembrane proteins"/>
    <property type="match status" value="1"/>
</dbReference>
<comment type="subcellular location">
    <subcellularLocation>
        <location evidence="1">Cell membrane</location>
        <topology evidence="1">Multi-pass membrane protein</topology>
    </subcellularLocation>
</comment>
<evidence type="ECO:0000256" key="3">
    <source>
        <dbReference type="ARBA" id="ARBA00022692"/>
    </source>
</evidence>
<proteinExistence type="predicted"/>
<dbReference type="InterPro" id="IPR040435">
    <property type="entry name" value="Put_GPCR_Chromadorea"/>
</dbReference>
<evidence type="ECO:0000256" key="8">
    <source>
        <dbReference type="ARBA" id="ARBA00023224"/>
    </source>
</evidence>
<protein>
    <recommendedName>
        <fullName evidence="10">G-protein coupled receptors family 1 profile domain-containing protein</fullName>
    </recommendedName>
</protein>
<feature type="transmembrane region" description="Helical" evidence="9">
    <location>
        <begin position="85"/>
        <end position="111"/>
    </location>
</feature>
<feature type="transmembrane region" description="Helical" evidence="9">
    <location>
        <begin position="196"/>
        <end position="221"/>
    </location>
</feature>
<gene>
    <name evidence="11" type="ORF">CAUJ_LOCUS4242</name>
</gene>
<accession>A0A8S1GZC8</accession>
<organism evidence="11 12">
    <name type="scientific">Caenorhabditis auriculariae</name>
    <dbReference type="NCBI Taxonomy" id="2777116"/>
    <lineage>
        <taxon>Eukaryota</taxon>
        <taxon>Metazoa</taxon>
        <taxon>Ecdysozoa</taxon>
        <taxon>Nematoda</taxon>
        <taxon>Chromadorea</taxon>
        <taxon>Rhabditida</taxon>
        <taxon>Rhabditina</taxon>
        <taxon>Rhabditomorpha</taxon>
        <taxon>Rhabditoidea</taxon>
        <taxon>Rhabditidae</taxon>
        <taxon>Peloderinae</taxon>
        <taxon>Caenorhabditis</taxon>
    </lineage>
</organism>
<keyword evidence="6 9" id="KW-0472">Membrane</keyword>
<keyword evidence="7" id="KW-0675">Receptor</keyword>
<dbReference type="PROSITE" id="PS50262">
    <property type="entry name" value="G_PROTEIN_RECEP_F1_2"/>
    <property type="match status" value="1"/>
</dbReference>
<keyword evidence="12" id="KW-1185">Reference proteome</keyword>
<dbReference type="EMBL" id="CAJGYM010000008">
    <property type="protein sequence ID" value="CAD6188323.1"/>
    <property type="molecule type" value="Genomic_DNA"/>
</dbReference>
<keyword evidence="5" id="KW-0297">G-protein coupled receptor</keyword>
<evidence type="ECO:0000256" key="1">
    <source>
        <dbReference type="ARBA" id="ARBA00004651"/>
    </source>
</evidence>
<evidence type="ECO:0000313" key="11">
    <source>
        <dbReference type="EMBL" id="CAD6188323.1"/>
    </source>
</evidence>
<reference evidence="11" key="1">
    <citation type="submission" date="2020-10" db="EMBL/GenBank/DDBJ databases">
        <authorList>
            <person name="Kikuchi T."/>
        </authorList>
    </citation>
    <scope>NUCLEOTIDE SEQUENCE</scope>
    <source>
        <strain evidence="11">NKZ352</strain>
    </source>
</reference>
<feature type="transmembrane region" description="Helical" evidence="9">
    <location>
        <begin position="117"/>
        <end position="139"/>
    </location>
</feature>
<evidence type="ECO:0000256" key="5">
    <source>
        <dbReference type="ARBA" id="ARBA00023040"/>
    </source>
</evidence>
<dbReference type="AlphaFoldDB" id="A0A8S1GZC8"/>
<feature type="transmembrane region" description="Helical" evidence="9">
    <location>
        <begin position="297"/>
        <end position="319"/>
    </location>
</feature>
<evidence type="ECO:0000256" key="7">
    <source>
        <dbReference type="ARBA" id="ARBA00023170"/>
    </source>
</evidence>
<dbReference type="PANTHER" id="PTHR37441:SF3">
    <property type="entry name" value="G-PROTEIN COUPLED RECEPTOR B0244.7-RELATED"/>
    <property type="match status" value="1"/>
</dbReference>
<feature type="domain" description="G-protein coupled receptors family 1 profile" evidence="10">
    <location>
        <begin position="108"/>
        <end position="316"/>
    </location>
</feature>